<gene>
    <name evidence="2" type="ORF">SAMN04489710_12524</name>
</gene>
<evidence type="ECO:0000256" key="1">
    <source>
        <dbReference type="SAM" id="Phobius"/>
    </source>
</evidence>
<sequence>MGGLAAARWGDDIGHVSVWARLARVGLRLAAGMVETLIVAGTVALVAG</sequence>
<protein>
    <submittedName>
        <fullName evidence="2">Uncharacterized protein</fullName>
    </submittedName>
</protein>
<feature type="non-terminal residue" evidence="2">
    <location>
        <position position="48"/>
    </location>
</feature>
<keyword evidence="1" id="KW-0472">Membrane</keyword>
<feature type="transmembrane region" description="Helical" evidence="1">
    <location>
        <begin position="25"/>
        <end position="47"/>
    </location>
</feature>
<keyword evidence="1" id="KW-0812">Transmembrane</keyword>
<evidence type="ECO:0000313" key="2">
    <source>
        <dbReference type="EMBL" id="SFE29278.1"/>
    </source>
</evidence>
<dbReference type="Proteomes" id="UP000199517">
    <property type="component" value="Unassembled WGS sequence"/>
</dbReference>
<accession>A0A1I1ZD72</accession>
<evidence type="ECO:0000313" key="3">
    <source>
        <dbReference type="Proteomes" id="UP000199517"/>
    </source>
</evidence>
<dbReference type="EMBL" id="FOMQ01000025">
    <property type="protein sequence ID" value="SFE29278.1"/>
    <property type="molecule type" value="Genomic_DNA"/>
</dbReference>
<proteinExistence type="predicted"/>
<keyword evidence="3" id="KW-1185">Reference proteome</keyword>
<keyword evidence="1" id="KW-1133">Transmembrane helix</keyword>
<reference evidence="3" key="1">
    <citation type="submission" date="2016-10" db="EMBL/GenBank/DDBJ databases">
        <authorList>
            <person name="Varghese N."/>
            <person name="Submissions S."/>
        </authorList>
    </citation>
    <scope>NUCLEOTIDE SEQUENCE [LARGE SCALE GENOMIC DNA]</scope>
    <source>
        <strain evidence="3">DSM 7481</strain>
    </source>
</reference>
<dbReference type="AlphaFoldDB" id="A0A1I1ZD72"/>
<organism evidence="2 3">
    <name type="scientific">Paracidovorax konjaci</name>
    <dbReference type="NCBI Taxonomy" id="32040"/>
    <lineage>
        <taxon>Bacteria</taxon>
        <taxon>Pseudomonadati</taxon>
        <taxon>Pseudomonadota</taxon>
        <taxon>Betaproteobacteria</taxon>
        <taxon>Burkholderiales</taxon>
        <taxon>Comamonadaceae</taxon>
        <taxon>Paracidovorax</taxon>
    </lineage>
</organism>
<name>A0A1I1ZD72_9BURK</name>